<dbReference type="PANTHER" id="PTHR35561:SF1">
    <property type="entry name" value="RNA 2',3'-CYCLIC PHOSPHODIESTERASE"/>
    <property type="match status" value="1"/>
</dbReference>
<feature type="short sequence motif" description="HXTX 1" evidence="2">
    <location>
        <begin position="51"/>
        <end position="54"/>
    </location>
</feature>
<dbReference type="Proteomes" id="UP000323164">
    <property type="component" value="Unassembled WGS sequence"/>
</dbReference>
<dbReference type="GO" id="GO:0004113">
    <property type="term" value="F:2',3'-cyclic-nucleotide 3'-phosphodiesterase activity"/>
    <property type="evidence" value="ECO:0007669"/>
    <property type="project" value="InterPro"/>
</dbReference>
<evidence type="ECO:0000256" key="2">
    <source>
        <dbReference type="HAMAP-Rule" id="MF_01940"/>
    </source>
</evidence>
<dbReference type="InterPro" id="IPR009097">
    <property type="entry name" value="Cyclic_Pdiesterase"/>
</dbReference>
<dbReference type="Gene3D" id="3.90.1140.10">
    <property type="entry name" value="Cyclic phosphodiesterase"/>
    <property type="match status" value="1"/>
</dbReference>
<evidence type="ECO:0000256" key="1">
    <source>
        <dbReference type="ARBA" id="ARBA00022801"/>
    </source>
</evidence>
<evidence type="ECO:0000313" key="4">
    <source>
        <dbReference type="Proteomes" id="UP000323164"/>
    </source>
</evidence>
<feature type="short sequence motif" description="HXTX 2" evidence="2">
    <location>
        <begin position="136"/>
        <end position="139"/>
    </location>
</feature>
<comment type="function">
    <text evidence="2">Hydrolyzes RNA 2',3'-cyclic phosphodiester to an RNA 2'-phosphomonoester.</text>
</comment>
<dbReference type="InterPro" id="IPR004175">
    <property type="entry name" value="RNA_CPDase"/>
</dbReference>
<dbReference type="EC" id="3.1.4.58" evidence="2"/>
<feature type="active site" description="Proton donor" evidence="2">
    <location>
        <position position="51"/>
    </location>
</feature>
<proteinExistence type="inferred from homology"/>
<dbReference type="EMBL" id="VTRV01000129">
    <property type="protein sequence ID" value="TZF87702.1"/>
    <property type="molecule type" value="Genomic_DNA"/>
</dbReference>
<keyword evidence="1 2" id="KW-0378">Hydrolase</keyword>
<gene>
    <name evidence="3" type="primary">thpR</name>
    <name evidence="3" type="ORF">FW784_10860</name>
</gene>
<reference evidence="3 4" key="1">
    <citation type="submission" date="2019-08" db="EMBL/GenBank/DDBJ databases">
        <title>Draft genome sequence of Lysobacter sp. UKS-15.</title>
        <authorList>
            <person name="Im W.-T."/>
        </authorList>
    </citation>
    <scope>NUCLEOTIDE SEQUENCE [LARGE SCALE GENOMIC DNA]</scope>
    <source>
        <strain evidence="3 4">UKS-15</strain>
    </source>
</reference>
<dbReference type="AlphaFoldDB" id="A0A5D8Z0U8"/>
<organism evidence="3 4">
    <name type="scientific">Cognatilysobacter lacus</name>
    <dbReference type="NCBI Taxonomy" id="1643323"/>
    <lineage>
        <taxon>Bacteria</taxon>
        <taxon>Pseudomonadati</taxon>
        <taxon>Pseudomonadota</taxon>
        <taxon>Gammaproteobacteria</taxon>
        <taxon>Lysobacterales</taxon>
        <taxon>Lysobacteraceae</taxon>
        <taxon>Cognatilysobacter</taxon>
    </lineage>
</organism>
<dbReference type="SUPFAM" id="SSF55144">
    <property type="entry name" value="LigT-like"/>
    <property type="match status" value="1"/>
</dbReference>
<dbReference type="OrthoDB" id="7061261at2"/>
<name>A0A5D8Z0U8_9GAMM</name>
<dbReference type="Pfam" id="PF13563">
    <property type="entry name" value="2_5_RNA_ligase2"/>
    <property type="match status" value="1"/>
</dbReference>
<keyword evidence="4" id="KW-1185">Reference proteome</keyword>
<evidence type="ECO:0000313" key="3">
    <source>
        <dbReference type="EMBL" id="TZF87702.1"/>
    </source>
</evidence>
<accession>A0A5D8Z0U8</accession>
<dbReference type="NCBIfam" id="TIGR02258">
    <property type="entry name" value="2_5_ligase"/>
    <property type="match status" value="1"/>
</dbReference>
<feature type="active site" description="Proton acceptor" evidence="2">
    <location>
        <position position="136"/>
    </location>
</feature>
<dbReference type="HAMAP" id="MF_01940">
    <property type="entry name" value="RNA_CPDase"/>
    <property type="match status" value="1"/>
</dbReference>
<protein>
    <recommendedName>
        <fullName evidence="2">RNA 2',3'-cyclic phosphodiesterase</fullName>
        <shortName evidence="2">RNA 2',3'-CPDase</shortName>
        <ecNumber evidence="2">3.1.4.58</ecNumber>
    </recommendedName>
</protein>
<comment type="similarity">
    <text evidence="2">Belongs to the 2H phosphoesterase superfamily. ThpR family.</text>
</comment>
<dbReference type="RefSeq" id="WP_149353364.1">
    <property type="nucleotide sequence ID" value="NZ_VTRV01000129.1"/>
</dbReference>
<dbReference type="GO" id="GO:0008664">
    <property type="term" value="F:RNA 2',3'-cyclic 3'-phosphodiesterase activity"/>
    <property type="evidence" value="ECO:0007669"/>
    <property type="project" value="UniProtKB-EC"/>
</dbReference>
<dbReference type="PANTHER" id="PTHR35561">
    <property type="entry name" value="RNA 2',3'-CYCLIC PHOSPHODIESTERASE"/>
    <property type="match status" value="1"/>
</dbReference>
<comment type="catalytic activity">
    <reaction evidence="2">
        <text>a 3'-end 2',3'-cyclophospho-ribonucleotide-RNA + H2O = a 3'-end 2'-phospho-ribonucleotide-RNA + H(+)</text>
        <dbReference type="Rhea" id="RHEA:11828"/>
        <dbReference type="Rhea" id="RHEA-COMP:10464"/>
        <dbReference type="Rhea" id="RHEA-COMP:17353"/>
        <dbReference type="ChEBI" id="CHEBI:15377"/>
        <dbReference type="ChEBI" id="CHEBI:15378"/>
        <dbReference type="ChEBI" id="CHEBI:83064"/>
        <dbReference type="ChEBI" id="CHEBI:173113"/>
        <dbReference type="EC" id="3.1.4.58"/>
    </reaction>
</comment>
<sequence length="183" mass="19794">MTCSDAVHTSDSGRLFFALWPPDEVRSALASAADGIAAFGAGRRVAQAKLHLTLHFLGGWTSGVEHRIERACAAASNVRGRAFELRVDHAGAFPGARVGWLAPAGSVGLDALWLDIRVALDQGAVPYRPQPHFAPHITVRRGVRARVPDAPIEAITWPVDAFVLVHSHDGRYDVLARWPLDRA</sequence>
<comment type="caution">
    <text evidence="3">The sequence shown here is derived from an EMBL/GenBank/DDBJ whole genome shotgun (WGS) entry which is preliminary data.</text>
</comment>